<accession>A0A0C2MLS2</accession>
<evidence type="ECO:0000313" key="2">
    <source>
        <dbReference type="Proteomes" id="UP000031668"/>
    </source>
</evidence>
<protein>
    <submittedName>
        <fullName evidence="1">Uncharacterized protein</fullName>
    </submittedName>
</protein>
<dbReference type="Proteomes" id="UP000031668">
    <property type="component" value="Unassembled WGS sequence"/>
</dbReference>
<dbReference type="EMBL" id="JWZT01003910">
    <property type="protein sequence ID" value="KII65315.1"/>
    <property type="molecule type" value="Genomic_DNA"/>
</dbReference>
<name>A0A0C2MLS2_THEKT</name>
<keyword evidence="2" id="KW-1185">Reference proteome</keyword>
<organism evidence="1 2">
    <name type="scientific">Thelohanellus kitauei</name>
    <name type="common">Myxosporean</name>
    <dbReference type="NCBI Taxonomy" id="669202"/>
    <lineage>
        <taxon>Eukaryota</taxon>
        <taxon>Metazoa</taxon>
        <taxon>Cnidaria</taxon>
        <taxon>Myxozoa</taxon>
        <taxon>Myxosporea</taxon>
        <taxon>Bivalvulida</taxon>
        <taxon>Platysporina</taxon>
        <taxon>Myxobolidae</taxon>
        <taxon>Thelohanellus</taxon>
    </lineage>
</organism>
<proteinExistence type="predicted"/>
<reference evidence="1 2" key="1">
    <citation type="journal article" date="2014" name="Genome Biol. Evol.">
        <title>The genome of the myxosporean Thelohanellus kitauei shows adaptations to nutrient acquisition within its fish host.</title>
        <authorList>
            <person name="Yang Y."/>
            <person name="Xiong J."/>
            <person name="Zhou Z."/>
            <person name="Huo F."/>
            <person name="Miao W."/>
            <person name="Ran C."/>
            <person name="Liu Y."/>
            <person name="Zhang J."/>
            <person name="Feng J."/>
            <person name="Wang M."/>
            <person name="Wang M."/>
            <person name="Wang L."/>
            <person name="Yao B."/>
        </authorList>
    </citation>
    <scope>NUCLEOTIDE SEQUENCE [LARGE SCALE GENOMIC DNA]</scope>
    <source>
        <strain evidence="1">Wuqing</strain>
    </source>
</reference>
<comment type="caution">
    <text evidence="1">The sequence shown here is derived from an EMBL/GenBank/DDBJ whole genome shotgun (WGS) entry which is preliminary data.</text>
</comment>
<sequence length="315" mass="36121">MEGGPSAIYEVKYPLVKVEYNGSGKWIHMNRCKFFPGESVIPTNPEPTKYGNDIPENIKNAVHDESIPTNQKQVRKTINHCRPIRKTRNYVPVHERWPGIFDSAKKCDAFSEWTPESSIDDTDSQTQWIIQCHISDSSTMSRILAQIISDNLDVSDKESASKLRLDRINKEIINRNLDEKNRVNYKCTEDMWMVHFILALDDPTSNIAEDLGIMPMIPWKEASSLMVNHLAQSLTSLLIQREFNTVAVEFMACDAYSNLNSIERDSLMINHFIYSIWNAEFINTSAEDFNHAIRFESTETSAQTDSRCAYIQATL</sequence>
<dbReference type="AlphaFoldDB" id="A0A0C2MLS2"/>
<gene>
    <name evidence="1" type="ORF">RF11_02735</name>
</gene>
<evidence type="ECO:0000313" key="1">
    <source>
        <dbReference type="EMBL" id="KII65315.1"/>
    </source>
</evidence>